<dbReference type="AlphaFoldDB" id="A0A2R5GU66"/>
<dbReference type="OrthoDB" id="425490at2759"/>
<organism evidence="9 10">
    <name type="scientific">Hondaea fermentalgiana</name>
    <dbReference type="NCBI Taxonomy" id="2315210"/>
    <lineage>
        <taxon>Eukaryota</taxon>
        <taxon>Sar</taxon>
        <taxon>Stramenopiles</taxon>
        <taxon>Bigyra</taxon>
        <taxon>Labyrinthulomycetes</taxon>
        <taxon>Thraustochytrida</taxon>
        <taxon>Thraustochytriidae</taxon>
        <taxon>Hondaea</taxon>
    </lineage>
</organism>
<dbReference type="GO" id="GO:0003677">
    <property type="term" value="F:DNA binding"/>
    <property type="evidence" value="ECO:0007669"/>
    <property type="project" value="UniProtKB-KW"/>
</dbReference>
<keyword evidence="4" id="KW-0238">DNA-binding</keyword>
<comment type="similarity">
    <text evidence="2">Belongs to the bZIP family.</text>
</comment>
<accession>A0A2R5GU66</accession>
<evidence type="ECO:0000256" key="1">
    <source>
        <dbReference type="ARBA" id="ARBA00004123"/>
    </source>
</evidence>
<evidence type="ECO:0000313" key="9">
    <source>
        <dbReference type="EMBL" id="GBG33298.1"/>
    </source>
</evidence>
<dbReference type="PANTHER" id="PTHR47416:SF8">
    <property type="entry name" value="BASIC-LEUCINE ZIPPER TRANSCRIPTION FACTOR E-RELATED"/>
    <property type="match status" value="1"/>
</dbReference>
<evidence type="ECO:0000256" key="2">
    <source>
        <dbReference type="ARBA" id="ARBA00007163"/>
    </source>
</evidence>
<feature type="region of interest" description="Disordered" evidence="7">
    <location>
        <begin position="53"/>
        <end position="309"/>
    </location>
</feature>
<sequence length="658" mass="70089">MSGDAHKTETDDLGEGLLIDGDDDLLDYFLGNEGGGDGIDLDLKGLPPLSMDEVNDGMAGLLRGEGSGASLSAEGGFDPSFGAGPYASQQQHQQQQQQQQQQAPLHGQAQAQTQAQQHASSHQGTGGPQGASSMSAATMSSMPYSSPPMSSQPTAASWASQQQQQHQQQQTAASWNQGGGQQAPMASSAYRPGYPGSSGLGARQAPVSMRGMTGASGRGARQFVPGQSPGSRGATPAAMNSAAAASAATAASLGSSTMHPSAASAAPTASAGAPGRRPATVGPGPAGRQGPGMHIKEETKVPTGARGASGTATAAAVAAASSASNASATRKADAGSNSSGEAKPGASEEEQERHRRRLERNRESARLSRRRKKENLELLENRVSRLTAELDELRRRHLEEANQALQDRRQGLLRDLMSRMSQGSIGGDALRGQLHSILQETGPSCSERRAMLEHHYKHLFNLILPPYTKFLLWMMNQGEGFFQDGPVNKVPADQSGAHNGKGRKADTRALWSLICTELSLSQEQQEKLRVNYKTQDKAQTRDERERLSLCTMYLEKLRSNIATRTKAVETHTHTLFNILSPEQAVKYVNWVETNRAELDACGVGDAMIFDQFFSAQQGSANSGPSALNEPRFMRAKEVLLKPDESMTLEDLNNLLAIL</sequence>
<feature type="compositionally biased region" description="Low complexity" evidence="7">
    <location>
        <begin position="59"/>
        <end position="76"/>
    </location>
</feature>
<keyword evidence="3" id="KW-0805">Transcription regulation</keyword>
<dbReference type="GO" id="GO:0005634">
    <property type="term" value="C:nucleus"/>
    <property type="evidence" value="ECO:0007669"/>
    <property type="project" value="UniProtKB-SubCell"/>
</dbReference>
<keyword evidence="10" id="KW-1185">Reference proteome</keyword>
<evidence type="ECO:0000313" key="10">
    <source>
        <dbReference type="Proteomes" id="UP000241890"/>
    </source>
</evidence>
<evidence type="ECO:0000256" key="3">
    <source>
        <dbReference type="ARBA" id="ARBA00023015"/>
    </source>
</evidence>
<keyword evidence="5" id="KW-0804">Transcription</keyword>
<reference evidence="9 10" key="1">
    <citation type="submission" date="2017-12" db="EMBL/GenBank/DDBJ databases">
        <title>Sequencing, de novo assembly and annotation of complete genome of a new Thraustochytrid species, strain FCC1311.</title>
        <authorList>
            <person name="Sedici K."/>
            <person name="Godart F."/>
            <person name="Aiese Cigliano R."/>
            <person name="Sanseverino W."/>
            <person name="Barakat M."/>
            <person name="Ortet P."/>
            <person name="Marechal E."/>
            <person name="Cagnac O."/>
            <person name="Amato A."/>
        </authorList>
    </citation>
    <scope>NUCLEOTIDE SEQUENCE [LARGE SCALE GENOMIC DNA]</scope>
</reference>
<evidence type="ECO:0000256" key="5">
    <source>
        <dbReference type="ARBA" id="ARBA00023163"/>
    </source>
</evidence>
<dbReference type="Pfam" id="PF00170">
    <property type="entry name" value="bZIP_1"/>
    <property type="match status" value="1"/>
</dbReference>
<dbReference type="Proteomes" id="UP000241890">
    <property type="component" value="Unassembled WGS sequence"/>
</dbReference>
<dbReference type="InterPro" id="IPR046347">
    <property type="entry name" value="bZIP_sf"/>
</dbReference>
<feature type="compositionally biased region" description="Low complexity" evidence="7">
    <location>
        <begin position="89"/>
        <end position="123"/>
    </location>
</feature>
<evidence type="ECO:0000256" key="6">
    <source>
        <dbReference type="ARBA" id="ARBA00023242"/>
    </source>
</evidence>
<name>A0A2R5GU66_9STRA</name>
<dbReference type="InParanoid" id="A0A2R5GU66"/>
<feature type="domain" description="BZIP" evidence="8">
    <location>
        <begin position="351"/>
        <end position="396"/>
    </location>
</feature>
<dbReference type="PANTHER" id="PTHR47416">
    <property type="entry name" value="BASIC-LEUCINE ZIPPER TRANSCRIPTION FACTOR F-RELATED"/>
    <property type="match status" value="1"/>
</dbReference>
<dbReference type="SUPFAM" id="SSF57959">
    <property type="entry name" value="Leucine zipper domain"/>
    <property type="match status" value="1"/>
</dbReference>
<dbReference type="InterPro" id="IPR004827">
    <property type="entry name" value="bZIP"/>
</dbReference>
<dbReference type="Gene3D" id="1.20.5.170">
    <property type="match status" value="1"/>
</dbReference>
<feature type="region of interest" description="Disordered" evidence="7">
    <location>
        <begin position="321"/>
        <end position="370"/>
    </location>
</feature>
<comment type="subcellular location">
    <subcellularLocation>
        <location evidence="1">Nucleus</location>
    </subcellularLocation>
</comment>
<keyword evidence="6" id="KW-0539">Nucleus</keyword>
<feature type="compositionally biased region" description="Low complexity" evidence="7">
    <location>
        <begin position="131"/>
        <end position="176"/>
    </location>
</feature>
<evidence type="ECO:0000256" key="7">
    <source>
        <dbReference type="SAM" id="MobiDB-lite"/>
    </source>
</evidence>
<evidence type="ECO:0000259" key="8">
    <source>
        <dbReference type="PROSITE" id="PS50217"/>
    </source>
</evidence>
<comment type="caution">
    <text evidence="9">The sequence shown here is derived from an EMBL/GenBank/DDBJ whole genome shotgun (WGS) entry which is preliminary data.</text>
</comment>
<dbReference type="EMBL" id="BEYU01000151">
    <property type="protein sequence ID" value="GBG33298.1"/>
    <property type="molecule type" value="Genomic_DNA"/>
</dbReference>
<gene>
    <name evidence="9" type="ORF">FCC1311_095222</name>
</gene>
<evidence type="ECO:0000256" key="4">
    <source>
        <dbReference type="ARBA" id="ARBA00023125"/>
    </source>
</evidence>
<protein>
    <recommendedName>
        <fullName evidence="8">BZIP domain-containing protein</fullName>
    </recommendedName>
</protein>
<dbReference type="PROSITE" id="PS50217">
    <property type="entry name" value="BZIP"/>
    <property type="match status" value="1"/>
</dbReference>
<proteinExistence type="inferred from homology"/>
<dbReference type="GO" id="GO:0003700">
    <property type="term" value="F:DNA-binding transcription factor activity"/>
    <property type="evidence" value="ECO:0007669"/>
    <property type="project" value="InterPro"/>
</dbReference>
<feature type="compositionally biased region" description="Low complexity" evidence="7">
    <location>
        <begin position="234"/>
        <end position="280"/>
    </location>
</feature>
<dbReference type="SMART" id="SM00338">
    <property type="entry name" value="BRLZ"/>
    <property type="match status" value="1"/>
</dbReference>